<dbReference type="KEGG" id="tbs:A3L01_07895"/>
<dbReference type="GO" id="GO:0002161">
    <property type="term" value="F:aminoacyl-tRNA deacylase activity"/>
    <property type="evidence" value="ECO:0007669"/>
    <property type="project" value="InterPro"/>
</dbReference>
<feature type="domain" description="YbaK/aminoacyl-tRNA synthetase-associated" evidence="1">
    <location>
        <begin position="21"/>
        <end position="132"/>
    </location>
</feature>
<dbReference type="InterPro" id="IPR007214">
    <property type="entry name" value="YbaK/aa-tRNA-synth-assoc-dom"/>
</dbReference>
<proteinExistence type="predicted"/>
<accession>A0A2Z2MTI5</accession>
<evidence type="ECO:0000313" key="3">
    <source>
        <dbReference type="Proteomes" id="UP000250272"/>
    </source>
</evidence>
<name>A0A2Z2MTI5_9EURY</name>
<dbReference type="Gene3D" id="3.90.960.10">
    <property type="entry name" value="YbaK/aminoacyl-tRNA synthetase-associated domain"/>
    <property type="match status" value="1"/>
</dbReference>
<keyword evidence="3" id="KW-1185">Reference proteome</keyword>
<dbReference type="GeneID" id="33326689"/>
<dbReference type="OrthoDB" id="27691at2157"/>
<protein>
    <recommendedName>
        <fullName evidence="1">YbaK/aminoacyl-tRNA synthetase-associated domain-containing protein</fullName>
    </recommendedName>
</protein>
<dbReference type="PANTHER" id="PTHR30411">
    <property type="entry name" value="CYTOPLASMIC PROTEIN"/>
    <property type="match status" value="1"/>
</dbReference>
<dbReference type="PANTHER" id="PTHR30411:SF1">
    <property type="entry name" value="CYTOPLASMIC PROTEIN"/>
    <property type="match status" value="1"/>
</dbReference>
<dbReference type="SUPFAM" id="SSF55826">
    <property type="entry name" value="YbaK/ProRS associated domain"/>
    <property type="match status" value="1"/>
</dbReference>
<dbReference type="Proteomes" id="UP000250272">
    <property type="component" value="Chromosome"/>
</dbReference>
<sequence>MVNIEEIAKALGAEILDIGRPVKTVEQATREAGVERRQVIKSLVIISESGPLLVIVDGESRVSMAKLEAKFGGCRFASPREVRELTGYEVGGVPPIGVPLRTIMDQRVLENEYVIGGGGAIDRLLRIRPERILEYQQAEVMDVRE</sequence>
<evidence type="ECO:0000313" key="2">
    <source>
        <dbReference type="EMBL" id="ASJ05288.1"/>
    </source>
</evidence>
<reference evidence="2 3" key="1">
    <citation type="submission" date="2016-04" db="EMBL/GenBank/DDBJ databases">
        <title>Complete genome sequence of Thermococcus barossii type strain SHCK-94.</title>
        <authorList>
            <person name="Oger P.M."/>
        </authorList>
    </citation>
    <scope>NUCLEOTIDE SEQUENCE [LARGE SCALE GENOMIC DNA]</scope>
    <source>
        <strain evidence="2 3">SHCK-94</strain>
    </source>
</reference>
<gene>
    <name evidence="2" type="ORF">A3L01_07895</name>
</gene>
<dbReference type="InterPro" id="IPR036754">
    <property type="entry name" value="YbaK/aa-tRNA-synt-asso_dom_sf"/>
</dbReference>
<dbReference type="EMBL" id="CP015101">
    <property type="protein sequence ID" value="ASJ05288.1"/>
    <property type="molecule type" value="Genomic_DNA"/>
</dbReference>
<organism evidence="2 3">
    <name type="scientific">Thermococcus barossii</name>
    <dbReference type="NCBI Taxonomy" id="54077"/>
    <lineage>
        <taxon>Archaea</taxon>
        <taxon>Methanobacteriati</taxon>
        <taxon>Methanobacteriota</taxon>
        <taxon>Thermococci</taxon>
        <taxon>Thermococcales</taxon>
        <taxon>Thermococcaceae</taxon>
        <taxon>Thermococcus</taxon>
    </lineage>
</organism>
<dbReference type="Pfam" id="PF04073">
    <property type="entry name" value="tRNA_edit"/>
    <property type="match status" value="1"/>
</dbReference>
<dbReference type="AlphaFoldDB" id="A0A2Z2MTI5"/>
<dbReference type="RefSeq" id="WP_088865290.1">
    <property type="nucleotide sequence ID" value="NZ_CP015101.1"/>
</dbReference>
<evidence type="ECO:0000259" key="1">
    <source>
        <dbReference type="Pfam" id="PF04073"/>
    </source>
</evidence>